<organism evidence="1 2">
    <name type="scientific">Irpex rosettiformis</name>
    <dbReference type="NCBI Taxonomy" id="378272"/>
    <lineage>
        <taxon>Eukaryota</taxon>
        <taxon>Fungi</taxon>
        <taxon>Dikarya</taxon>
        <taxon>Basidiomycota</taxon>
        <taxon>Agaricomycotina</taxon>
        <taxon>Agaricomycetes</taxon>
        <taxon>Polyporales</taxon>
        <taxon>Irpicaceae</taxon>
        <taxon>Irpex</taxon>
    </lineage>
</organism>
<protein>
    <submittedName>
        <fullName evidence="1">Uncharacterized protein</fullName>
    </submittedName>
</protein>
<keyword evidence="2" id="KW-1185">Reference proteome</keyword>
<evidence type="ECO:0000313" key="1">
    <source>
        <dbReference type="EMBL" id="KAI0085116.1"/>
    </source>
</evidence>
<name>A0ACB8TSU8_9APHY</name>
<reference evidence="1" key="1">
    <citation type="journal article" date="2021" name="Environ. Microbiol.">
        <title>Gene family expansions and transcriptome signatures uncover fungal adaptations to wood decay.</title>
        <authorList>
            <person name="Hage H."/>
            <person name="Miyauchi S."/>
            <person name="Viragh M."/>
            <person name="Drula E."/>
            <person name="Min B."/>
            <person name="Chaduli D."/>
            <person name="Navarro D."/>
            <person name="Favel A."/>
            <person name="Norest M."/>
            <person name="Lesage-Meessen L."/>
            <person name="Balint B."/>
            <person name="Merenyi Z."/>
            <person name="de Eugenio L."/>
            <person name="Morin E."/>
            <person name="Martinez A.T."/>
            <person name="Baldrian P."/>
            <person name="Stursova M."/>
            <person name="Martinez M.J."/>
            <person name="Novotny C."/>
            <person name="Magnuson J.K."/>
            <person name="Spatafora J.W."/>
            <person name="Maurice S."/>
            <person name="Pangilinan J."/>
            <person name="Andreopoulos W."/>
            <person name="LaButti K."/>
            <person name="Hundley H."/>
            <person name="Na H."/>
            <person name="Kuo A."/>
            <person name="Barry K."/>
            <person name="Lipzen A."/>
            <person name="Henrissat B."/>
            <person name="Riley R."/>
            <person name="Ahrendt S."/>
            <person name="Nagy L.G."/>
            <person name="Grigoriev I.V."/>
            <person name="Martin F."/>
            <person name="Rosso M.N."/>
        </authorList>
    </citation>
    <scope>NUCLEOTIDE SEQUENCE</scope>
    <source>
        <strain evidence="1">CBS 384.51</strain>
    </source>
</reference>
<comment type="caution">
    <text evidence="1">The sequence shown here is derived from an EMBL/GenBank/DDBJ whole genome shotgun (WGS) entry which is preliminary data.</text>
</comment>
<gene>
    <name evidence="1" type="ORF">BDY19DRAFT_997005</name>
</gene>
<proteinExistence type="predicted"/>
<accession>A0ACB8TSU8</accession>
<dbReference type="Proteomes" id="UP001055072">
    <property type="component" value="Unassembled WGS sequence"/>
</dbReference>
<dbReference type="EMBL" id="MU274934">
    <property type="protein sequence ID" value="KAI0085116.1"/>
    <property type="molecule type" value="Genomic_DNA"/>
</dbReference>
<sequence>MVRSQRSVNNCVGPQDAHSDHFKHLLLSSCIIGFCISATIIPLPSHHLEPADSVMHSLRVARSRP</sequence>
<evidence type="ECO:0000313" key="2">
    <source>
        <dbReference type="Proteomes" id="UP001055072"/>
    </source>
</evidence>